<evidence type="ECO:0000256" key="4">
    <source>
        <dbReference type="ARBA" id="ARBA00022989"/>
    </source>
</evidence>
<proteinExistence type="predicted"/>
<sequence length="585" mass="62636">MSTDKDARRRELKVGGLGLATGGLSFGLDSLPIHDNPEVLDVIGNVAGWGYTAGGLLVGGAIAHNRWYNMPHKRLERVLGEDGWLNRYDMKTSAGASAMRKQAEFLRPDLPGRPDGSRLRRHPVTEFATHVGEVVSGPRLMRGRDVYSPHSRGTLVLGPQGSGKSSWLAHKVFDFPGGAYVSTTKPELAVMAAAARAQRGPVHIFNPSNFGGLGSSLAWDPVQGCQDQAVADARAWALVRGGGGAAGIDRADFWAQKAAEIIRCYLMAAALAGYDMGAVHHWAVNADDPTPVAILEAHPNRAPSAWIGTFKTHLGASHNTRTGYFATVVSCVGFMDQPSVAAACRPGPSQNFDILEFLKSGALFVIAGEDNKRLAPLLTALTEHIFSQAKIVASTCRGGRLPNGLAMILDEVAQTTPVPLDKWAADSRGWGIDVTAVVQDLAQLRTTWGPDRAATIYGNLPTKIVLPGVAHKEDLEQLAYLAGKRLVEKVSEGESVQDGGLLARRSVSTNRHSVYEPVIAGETIYGLPKWHAYVLGLAPRPVVVKFEPGYKRAKREHRKLSKAARQFALPQLSDHGGPVPAGATA</sequence>
<protein>
    <submittedName>
        <fullName evidence="7">ORF15</fullName>
    </submittedName>
</protein>
<dbReference type="GO" id="GO:0005886">
    <property type="term" value="C:plasma membrane"/>
    <property type="evidence" value="ECO:0007669"/>
    <property type="project" value="UniProtKB-SubCell"/>
</dbReference>
<dbReference type="SUPFAM" id="SSF52540">
    <property type="entry name" value="P-loop containing nucleoside triphosphate hydrolases"/>
    <property type="match status" value="1"/>
</dbReference>
<dbReference type="InterPro" id="IPR051539">
    <property type="entry name" value="T4SS-coupling_protein"/>
</dbReference>
<dbReference type="RefSeq" id="WP_012477804.1">
    <property type="nucleotide sequence ID" value="NC_010905.1"/>
</dbReference>
<dbReference type="InterPro" id="IPR032689">
    <property type="entry name" value="TraG-D_C"/>
</dbReference>
<dbReference type="AlphaFoldDB" id="A3FG48"/>
<evidence type="ECO:0000256" key="2">
    <source>
        <dbReference type="ARBA" id="ARBA00022475"/>
    </source>
</evidence>
<keyword evidence="2" id="KW-1003">Cell membrane</keyword>
<keyword evidence="4" id="KW-1133">Transmembrane helix</keyword>
<evidence type="ECO:0000313" key="7">
    <source>
        <dbReference type="EMBL" id="ABN48423.1"/>
    </source>
</evidence>
<comment type="subcellular location">
    <subcellularLocation>
        <location evidence="1">Cell membrane</location>
        <topology evidence="1">Multi-pass membrane protein</topology>
    </subcellularLocation>
</comment>
<dbReference type="PANTHER" id="PTHR37937:SF1">
    <property type="entry name" value="CONJUGATIVE TRANSFER: DNA TRANSPORT"/>
    <property type="match status" value="1"/>
</dbReference>
<feature type="domain" description="TraD/TraG TraM recognition site" evidence="6">
    <location>
        <begin position="405"/>
        <end position="528"/>
    </location>
</feature>
<keyword evidence="5" id="KW-0472">Membrane</keyword>
<organism evidence="7">
    <name type="scientific">Amycolatopsis benzoatilytica</name>
    <dbReference type="NCBI Taxonomy" id="346045"/>
    <lineage>
        <taxon>Bacteria</taxon>
        <taxon>Bacillati</taxon>
        <taxon>Actinomycetota</taxon>
        <taxon>Actinomycetes</taxon>
        <taxon>Pseudonocardiales</taxon>
        <taxon>Pseudonocardiaceae</taxon>
        <taxon>Amycolatopsis</taxon>
    </lineage>
</organism>
<keyword evidence="3" id="KW-0812">Transmembrane</keyword>
<accession>A3FG48</accession>
<evidence type="ECO:0000259" key="6">
    <source>
        <dbReference type="Pfam" id="PF12696"/>
    </source>
</evidence>
<reference evidence="7" key="1">
    <citation type="journal article" date="2008" name="J. Basic Microbiol.">
        <title>Nucleotide sequence of plasmid pA387 of Amycolatopsis benzoatilytica and construction of a conjugative shuttle vector.</title>
        <authorList>
            <person name="Malhotra S."/>
            <person name="Majumdar S."/>
            <person name="Kumar M."/>
            <person name="Bhasin V.K."/>
            <person name="Gartemann K.H."/>
            <person name="Lal R."/>
        </authorList>
    </citation>
    <scope>NUCLEOTIDE SEQUENCE</scope>
    <source>
        <strain evidence="7">DSM 43387</strain>
        <plasmid evidence="7">pA387</plasmid>
    </source>
</reference>
<evidence type="ECO:0000256" key="3">
    <source>
        <dbReference type="ARBA" id="ARBA00022692"/>
    </source>
</evidence>
<dbReference type="EMBL" id="EF375609">
    <property type="protein sequence ID" value="ABN48423.1"/>
    <property type="molecule type" value="Genomic_DNA"/>
</dbReference>
<dbReference type="Gene3D" id="3.40.50.300">
    <property type="entry name" value="P-loop containing nucleotide triphosphate hydrolases"/>
    <property type="match status" value="1"/>
</dbReference>
<name>A3FG48_9PSEU</name>
<geneLocation type="plasmid" evidence="7">
    <name>pA387</name>
</geneLocation>
<dbReference type="CDD" id="cd01127">
    <property type="entry name" value="TrwB_TraG_TraD_VirD4"/>
    <property type="match status" value="1"/>
</dbReference>
<evidence type="ECO:0000256" key="5">
    <source>
        <dbReference type="ARBA" id="ARBA00023136"/>
    </source>
</evidence>
<dbReference type="Pfam" id="PF12696">
    <property type="entry name" value="TraG-D_C"/>
    <property type="match status" value="1"/>
</dbReference>
<dbReference type="InterPro" id="IPR027417">
    <property type="entry name" value="P-loop_NTPase"/>
</dbReference>
<dbReference type="PANTHER" id="PTHR37937">
    <property type="entry name" value="CONJUGATIVE TRANSFER: DNA TRANSPORT"/>
    <property type="match status" value="1"/>
</dbReference>
<keyword evidence="7" id="KW-0614">Plasmid</keyword>
<evidence type="ECO:0000256" key="1">
    <source>
        <dbReference type="ARBA" id="ARBA00004651"/>
    </source>
</evidence>